<dbReference type="Gene3D" id="3.20.20.140">
    <property type="entry name" value="Metal-dependent hydrolases"/>
    <property type="match status" value="1"/>
</dbReference>
<feature type="chain" id="PRO_5020266067" evidence="1">
    <location>
        <begin position="25"/>
        <end position="622"/>
    </location>
</feature>
<reference evidence="2 3" key="1">
    <citation type="submission" date="2019-04" db="EMBL/GenBank/DDBJ databases">
        <title>Thalassotalea guangxiensis sp. nov., isolated from sediment of the coastal wetland.</title>
        <authorList>
            <person name="Zheng S."/>
            <person name="Zhang D."/>
        </authorList>
    </citation>
    <scope>NUCLEOTIDE SEQUENCE [LARGE SCALE GENOMIC DNA]</scope>
    <source>
        <strain evidence="2 3">ZS-4</strain>
    </source>
</reference>
<dbReference type="InterPro" id="IPR022028">
    <property type="entry name" value="DUF3604"/>
</dbReference>
<name>A0A4U1B5N3_9GAMM</name>
<organism evidence="2 3">
    <name type="scientific">Thalassotalea mangrovi</name>
    <dbReference type="NCBI Taxonomy" id="2572245"/>
    <lineage>
        <taxon>Bacteria</taxon>
        <taxon>Pseudomonadati</taxon>
        <taxon>Pseudomonadota</taxon>
        <taxon>Gammaproteobacteria</taxon>
        <taxon>Alteromonadales</taxon>
        <taxon>Colwelliaceae</taxon>
        <taxon>Thalassotalea</taxon>
    </lineage>
</organism>
<keyword evidence="3" id="KW-1185">Reference proteome</keyword>
<sequence length="622" mass="69748">MKLNRITLVISVFLAIAANKTVMAQADKFDKEYSPYQGMSTPINVYFGDTHLHTSWSTDSGMAGATLTPDDAYRFAMGETVTSNLGWKAQLRRPLDFIVVADHAENLGLADFIRREDPILMKNEQGRKWVEMTKAGKGYDAFIEWLRAEDNDLIDDPKMVKAAWDLVTTNADKYNRPGSFTAFHGFEWTSHPNGNNMHRVVIFRDDKNKTNRVLPYSQFDSVDAEDLWKYMQTYEDKTGGKVLAIPHNGNLSNGYMFDTKTLSGDPLTEAYARTRMKWEPIVEVTQQKGDGETHPFLSPDDAFADFETMDAGNISGKVPKTNDMLPGEYARSALKEGLKQEAELGSNPFKFGMVGSTDNHTGLATTREDNNFGKAHFVEPDPHRIEHVLIEGAKPELSLYAKDLGASGLAAVWARENTREAIWDSMARKEVYATSGSRLKVRLFAGWDFQESDLSREDFAIHGYANGVPMGGDLTAAPSGKSPTLLVQAMKDQDGANLDRIQIIKGWLDKDGTTHERVYDVAVSDGRTIDKDGICKEPVGNTVNVKDATYTNDIGAVAQQAYWQDPDFDSNEKAFYYVRVIEIPKPRWTAYDAKFFNLKLADDVKMIVQDRAYTSPVWYTPE</sequence>
<dbReference type="OrthoDB" id="543560at2"/>
<accession>A0A4U1B5N3</accession>
<protein>
    <submittedName>
        <fullName evidence="2">DUF3604 domain-containing protein</fullName>
    </submittedName>
</protein>
<dbReference type="RefSeq" id="WP_136735979.1">
    <property type="nucleotide sequence ID" value="NZ_SWDB01000022.1"/>
</dbReference>
<evidence type="ECO:0000313" key="2">
    <source>
        <dbReference type="EMBL" id="TKB45121.1"/>
    </source>
</evidence>
<dbReference type="EMBL" id="SWDB01000022">
    <property type="protein sequence ID" value="TKB45121.1"/>
    <property type="molecule type" value="Genomic_DNA"/>
</dbReference>
<gene>
    <name evidence="2" type="ORF">E8M12_09850</name>
</gene>
<dbReference type="Proteomes" id="UP000307999">
    <property type="component" value="Unassembled WGS sequence"/>
</dbReference>
<keyword evidence="1" id="KW-0732">Signal</keyword>
<proteinExistence type="predicted"/>
<evidence type="ECO:0000256" key="1">
    <source>
        <dbReference type="SAM" id="SignalP"/>
    </source>
</evidence>
<dbReference type="Pfam" id="PF12228">
    <property type="entry name" value="DUF3604"/>
    <property type="match status" value="1"/>
</dbReference>
<dbReference type="AlphaFoldDB" id="A0A4U1B5N3"/>
<feature type="signal peptide" evidence="1">
    <location>
        <begin position="1"/>
        <end position="24"/>
    </location>
</feature>
<comment type="caution">
    <text evidence="2">The sequence shown here is derived from an EMBL/GenBank/DDBJ whole genome shotgun (WGS) entry which is preliminary data.</text>
</comment>
<evidence type="ECO:0000313" key="3">
    <source>
        <dbReference type="Proteomes" id="UP000307999"/>
    </source>
</evidence>